<dbReference type="EMBL" id="BQNB010008990">
    <property type="protein sequence ID" value="GJS57222.1"/>
    <property type="molecule type" value="Genomic_DNA"/>
</dbReference>
<dbReference type="GO" id="GO:0003964">
    <property type="term" value="F:RNA-directed DNA polymerase activity"/>
    <property type="evidence" value="ECO:0007669"/>
    <property type="project" value="UniProtKB-KW"/>
</dbReference>
<feature type="region of interest" description="Disordered" evidence="1">
    <location>
        <begin position="109"/>
        <end position="140"/>
    </location>
</feature>
<organism evidence="3 4">
    <name type="scientific">Tanacetum coccineum</name>
    <dbReference type="NCBI Taxonomy" id="301880"/>
    <lineage>
        <taxon>Eukaryota</taxon>
        <taxon>Viridiplantae</taxon>
        <taxon>Streptophyta</taxon>
        <taxon>Embryophyta</taxon>
        <taxon>Tracheophyta</taxon>
        <taxon>Spermatophyta</taxon>
        <taxon>Magnoliopsida</taxon>
        <taxon>eudicotyledons</taxon>
        <taxon>Gunneridae</taxon>
        <taxon>Pentapetalae</taxon>
        <taxon>asterids</taxon>
        <taxon>campanulids</taxon>
        <taxon>Asterales</taxon>
        <taxon>Asteraceae</taxon>
        <taxon>Asteroideae</taxon>
        <taxon>Anthemideae</taxon>
        <taxon>Anthemidinae</taxon>
        <taxon>Tanacetum</taxon>
    </lineage>
</organism>
<feature type="compositionally biased region" description="Basic and acidic residues" evidence="1">
    <location>
        <begin position="115"/>
        <end position="133"/>
    </location>
</feature>
<protein>
    <submittedName>
        <fullName evidence="3">Reverse transcriptase domain-containing protein</fullName>
    </submittedName>
</protein>
<name>A0ABQ4WWD6_9ASTR</name>
<reference evidence="3" key="2">
    <citation type="submission" date="2022-01" db="EMBL/GenBank/DDBJ databases">
        <authorList>
            <person name="Yamashiro T."/>
            <person name="Shiraishi A."/>
            <person name="Satake H."/>
            <person name="Nakayama K."/>
        </authorList>
    </citation>
    <scope>NUCLEOTIDE SEQUENCE</scope>
</reference>
<sequence length="215" mass="24809">MNMILQSSIKDRILAAQKEAVDEFAGLHKGLDEMIEQRSDGTLYYLDRIWVPLKGELRTLIMDEAHKSKYSLHLGADKMYYELRDRYWWPGIKKDTAEYRYIKNHKKTVKNGQTRTRETKEYTRNGRAQEKPKIQSQSQEKSTLGVHWAIQVKYNAMAGSNQSNQVLSLAILSIKATWLWKKAQGEVGFTLGSLREVAQAVTSRMTAWQSLSVHT</sequence>
<dbReference type="Gene3D" id="1.10.340.70">
    <property type="match status" value="1"/>
</dbReference>
<dbReference type="InterPro" id="IPR041588">
    <property type="entry name" value="Integrase_H2C2"/>
</dbReference>
<keyword evidence="4" id="KW-1185">Reference proteome</keyword>
<comment type="caution">
    <text evidence="3">The sequence shown here is derived from an EMBL/GenBank/DDBJ whole genome shotgun (WGS) entry which is preliminary data.</text>
</comment>
<dbReference type="Pfam" id="PF17921">
    <property type="entry name" value="Integrase_H2C2"/>
    <property type="match status" value="1"/>
</dbReference>
<evidence type="ECO:0000313" key="3">
    <source>
        <dbReference type="EMBL" id="GJS57222.1"/>
    </source>
</evidence>
<keyword evidence="3" id="KW-0548">Nucleotidyltransferase</keyword>
<proteinExistence type="predicted"/>
<keyword evidence="3" id="KW-0695">RNA-directed DNA polymerase</keyword>
<evidence type="ECO:0000313" key="4">
    <source>
        <dbReference type="Proteomes" id="UP001151760"/>
    </source>
</evidence>
<keyword evidence="3" id="KW-0808">Transferase</keyword>
<reference evidence="3" key="1">
    <citation type="journal article" date="2022" name="Int. J. Mol. Sci.">
        <title>Draft Genome of Tanacetum Coccineum: Genomic Comparison of Closely Related Tanacetum-Family Plants.</title>
        <authorList>
            <person name="Yamashiro T."/>
            <person name="Shiraishi A."/>
            <person name="Nakayama K."/>
            <person name="Satake H."/>
        </authorList>
    </citation>
    <scope>NUCLEOTIDE SEQUENCE</scope>
</reference>
<feature type="domain" description="Integrase zinc-binding" evidence="2">
    <location>
        <begin position="56"/>
        <end position="99"/>
    </location>
</feature>
<evidence type="ECO:0000256" key="1">
    <source>
        <dbReference type="SAM" id="MobiDB-lite"/>
    </source>
</evidence>
<evidence type="ECO:0000259" key="2">
    <source>
        <dbReference type="Pfam" id="PF17921"/>
    </source>
</evidence>
<dbReference type="Proteomes" id="UP001151760">
    <property type="component" value="Unassembled WGS sequence"/>
</dbReference>
<accession>A0ABQ4WWD6</accession>
<gene>
    <name evidence="3" type="ORF">Tco_0652006</name>
</gene>